<evidence type="ECO:0000256" key="5">
    <source>
        <dbReference type="ARBA" id="ARBA00022989"/>
    </source>
</evidence>
<dbReference type="GO" id="GO:0005886">
    <property type="term" value="C:plasma membrane"/>
    <property type="evidence" value="ECO:0007669"/>
    <property type="project" value="UniProtKB-SubCell"/>
</dbReference>
<dbReference type="Pfam" id="PF02698">
    <property type="entry name" value="DUF218"/>
    <property type="match status" value="1"/>
</dbReference>
<reference evidence="9 10" key="1">
    <citation type="submission" date="2014-06" db="EMBL/GenBank/DDBJ databases">
        <title>Genome sequence of the intracellular symbiont Blattabacterium cuenoti, strain STAT from the wood feeding cockroach Salganea taiwanensis taiwanensis.</title>
        <authorList>
            <person name="Kinjo Y."/>
            <person name="Ohkuma M."/>
            <person name="Tokuda G."/>
        </authorList>
    </citation>
    <scope>NUCLEOTIDE SEQUENCE [LARGE SCALE GENOMIC DNA]</scope>
    <source>
        <strain evidence="9 10">STAT</strain>
    </source>
</reference>
<comment type="subcellular location">
    <subcellularLocation>
        <location evidence="1">Cell inner membrane</location>
        <topology evidence="1">Single-pass membrane protein</topology>
    </subcellularLocation>
</comment>
<keyword evidence="2" id="KW-1003">Cell membrane</keyword>
<evidence type="ECO:0000256" key="7">
    <source>
        <dbReference type="ARBA" id="ARBA00037355"/>
    </source>
</evidence>
<protein>
    <submittedName>
        <fullName evidence="9">SanA-like protein</fullName>
    </submittedName>
</protein>
<evidence type="ECO:0000256" key="6">
    <source>
        <dbReference type="ARBA" id="ARBA00023136"/>
    </source>
</evidence>
<keyword evidence="6" id="KW-0472">Membrane</keyword>
<dbReference type="EMBL" id="AP014608">
    <property type="protein sequence ID" value="BBA17486.1"/>
    <property type="molecule type" value="Genomic_DNA"/>
</dbReference>
<comment type="function">
    <text evidence="7">Participates in the barrier function of the cell envelope.</text>
</comment>
<evidence type="ECO:0000256" key="3">
    <source>
        <dbReference type="ARBA" id="ARBA00022519"/>
    </source>
</evidence>
<sequence>MKRIFFLIISFIVFCYLGISFWSKRKSYDSINYIPYNTFGVVLGTSKYLYGGGINAYFKYRIDAAFFLFRHNKIRYIIVSGDNREKNYNEPKMMKKELIKKGIPSHFIYEDFYGISTLHSIARAHKIFHQKKFTIISQKFHNERAIFIGNCLGLDVIGFNAKNLTFDSKIQFREVFARIKALWDILCFLY</sequence>
<dbReference type="AlphaFoldDB" id="A0A224AC59"/>
<dbReference type="InterPro" id="IPR003848">
    <property type="entry name" value="DUF218"/>
</dbReference>
<evidence type="ECO:0000256" key="2">
    <source>
        <dbReference type="ARBA" id="ARBA00022475"/>
    </source>
</evidence>
<name>A0A224AC59_9FLAO</name>
<keyword evidence="3" id="KW-0997">Cell inner membrane</keyword>
<feature type="domain" description="DUF218" evidence="8">
    <location>
        <begin position="41"/>
        <end position="170"/>
    </location>
</feature>
<evidence type="ECO:0000313" key="9">
    <source>
        <dbReference type="EMBL" id="BBA17486.1"/>
    </source>
</evidence>
<dbReference type="PANTHER" id="PTHR30336:SF0">
    <property type="entry name" value="PROTEIN SANA"/>
    <property type="match status" value="1"/>
</dbReference>
<evidence type="ECO:0000256" key="4">
    <source>
        <dbReference type="ARBA" id="ARBA00022692"/>
    </source>
</evidence>
<dbReference type="Proteomes" id="UP000263619">
    <property type="component" value="Chromosome"/>
</dbReference>
<proteinExistence type="predicted"/>
<gene>
    <name evidence="9" type="ORF">STAT_582</name>
</gene>
<accession>A0A224AC59</accession>
<keyword evidence="4" id="KW-0812">Transmembrane</keyword>
<keyword evidence="5" id="KW-1133">Transmembrane helix</keyword>
<dbReference type="PANTHER" id="PTHR30336">
    <property type="entry name" value="INNER MEMBRANE PROTEIN, PROBABLE PERMEASE"/>
    <property type="match status" value="1"/>
</dbReference>
<dbReference type="InterPro" id="IPR051599">
    <property type="entry name" value="Cell_Envelope_Assoc"/>
</dbReference>
<organism evidence="9 10">
    <name type="scientific">Blattabacterium cuenoti STAT</name>
    <dbReference type="NCBI Taxonomy" id="1457030"/>
    <lineage>
        <taxon>Bacteria</taxon>
        <taxon>Pseudomonadati</taxon>
        <taxon>Bacteroidota</taxon>
        <taxon>Flavobacteriia</taxon>
        <taxon>Flavobacteriales</taxon>
        <taxon>Blattabacteriaceae</taxon>
        <taxon>Blattabacterium</taxon>
    </lineage>
</organism>
<keyword evidence="10" id="KW-1185">Reference proteome</keyword>
<evidence type="ECO:0000256" key="1">
    <source>
        <dbReference type="ARBA" id="ARBA00004377"/>
    </source>
</evidence>
<evidence type="ECO:0000259" key="8">
    <source>
        <dbReference type="Pfam" id="PF02698"/>
    </source>
</evidence>
<evidence type="ECO:0000313" key="10">
    <source>
        <dbReference type="Proteomes" id="UP000263619"/>
    </source>
</evidence>
<dbReference type="CDD" id="cd06259">
    <property type="entry name" value="YdcF-like"/>
    <property type="match status" value="1"/>
</dbReference>